<evidence type="ECO:0000313" key="3">
    <source>
        <dbReference type="Proteomes" id="UP000800093"/>
    </source>
</evidence>
<sequence>MSPRVVHTIGLHRSGRLEDFRLSHQFDGRSPSIPKIVKESPVPEHRRRSKTPHSQMIPQIPLLFCARAASCTNDSRVRSKIFSWAAGEDILFFGPQRGASNGYSLGEDGDSSNLTRIHRPQKSRLQNDGSLLVHGGGSVRARTRYTGWLGLGTSPHGSQYGSPKRTSKGDKIACAAFVPEPVPGHMYIKSII</sequence>
<gene>
    <name evidence="2" type="ORF">CC78DRAFT_617124</name>
</gene>
<protein>
    <submittedName>
        <fullName evidence="2">Uncharacterized protein</fullName>
    </submittedName>
</protein>
<proteinExistence type="predicted"/>
<feature type="region of interest" description="Disordered" evidence="1">
    <location>
        <begin position="31"/>
        <end position="54"/>
    </location>
</feature>
<dbReference type="EMBL" id="ML986619">
    <property type="protein sequence ID" value="KAF2264085.1"/>
    <property type="molecule type" value="Genomic_DNA"/>
</dbReference>
<name>A0A9P4KCQ9_9PLEO</name>
<dbReference type="AlphaFoldDB" id="A0A9P4KCQ9"/>
<dbReference type="Proteomes" id="UP000800093">
    <property type="component" value="Unassembled WGS sequence"/>
</dbReference>
<keyword evidence="3" id="KW-1185">Reference proteome</keyword>
<accession>A0A9P4KCQ9</accession>
<comment type="caution">
    <text evidence="2">The sequence shown here is derived from an EMBL/GenBank/DDBJ whole genome shotgun (WGS) entry which is preliminary data.</text>
</comment>
<evidence type="ECO:0000256" key="1">
    <source>
        <dbReference type="SAM" id="MobiDB-lite"/>
    </source>
</evidence>
<evidence type="ECO:0000313" key="2">
    <source>
        <dbReference type="EMBL" id="KAF2264085.1"/>
    </source>
</evidence>
<reference evidence="3" key="1">
    <citation type="journal article" date="2020" name="Stud. Mycol.">
        <title>101 Dothideomycetes genomes: A test case for predicting lifestyles and emergence of pathogens.</title>
        <authorList>
            <person name="Haridas S."/>
            <person name="Albert R."/>
            <person name="Binder M."/>
            <person name="Bloem J."/>
            <person name="LaButti K."/>
            <person name="Salamov A."/>
            <person name="Andreopoulos B."/>
            <person name="Baker S."/>
            <person name="Barry K."/>
            <person name="Bills G."/>
            <person name="Bluhm B."/>
            <person name="Cannon C."/>
            <person name="Castanera R."/>
            <person name="Culley D."/>
            <person name="Daum C."/>
            <person name="Ezra D."/>
            <person name="Gonzalez J."/>
            <person name="Henrissat B."/>
            <person name="Kuo A."/>
            <person name="Liang C."/>
            <person name="Lipzen A."/>
            <person name="Lutzoni F."/>
            <person name="Magnuson J."/>
            <person name="Mondo S."/>
            <person name="Nolan M."/>
            <person name="Ohm R."/>
            <person name="Pangilinan J."/>
            <person name="Park H.-J."/>
            <person name="Ramirez L."/>
            <person name="Alfaro M."/>
            <person name="Sun H."/>
            <person name="Tritt A."/>
            <person name="Yoshinaga Y."/>
            <person name="Zwiers L.-H."/>
            <person name="Turgeon B."/>
            <person name="Goodwin S."/>
            <person name="Spatafora J."/>
            <person name="Crous P."/>
            <person name="Grigoriev I."/>
        </authorList>
    </citation>
    <scope>NUCLEOTIDE SEQUENCE [LARGE SCALE GENOMIC DNA]</scope>
    <source>
        <strain evidence="3">CBS 304.66</strain>
    </source>
</reference>
<organism evidence="2 3">
    <name type="scientific">Lojkania enalia</name>
    <dbReference type="NCBI Taxonomy" id="147567"/>
    <lineage>
        <taxon>Eukaryota</taxon>
        <taxon>Fungi</taxon>
        <taxon>Dikarya</taxon>
        <taxon>Ascomycota</taxon>
        <taxon>Pezizomycotina</taxon>
        <taxon>Dothideomycetes</taxon>
        <taxon>Pleosporomycetidae</taxon>
        <taxon>Pleosporales</taxon>
        <taxon>Pleosporales incertae sedis</taxon>
        <taxon>Lojkania</taxon>
    </lineage>
</organism>